<proteinExistence type="predicted"/>
<organism evidence="2 3">
    <name type="scientific">Trema orientale</name>
    <name type="common">Charcoal tree</name>
    <name type="synonym">Celtis orientalis</name>
    <dbReference type="NCBI Taxonomy" id="63057"/>
    <lineage>
        <taxon>Eukaryota</taxon>
        <taxon>Viridiplantae</taxon>
        <taxon>Streptophyta</taxon>
        <taxon>Embryophyta</taxon>
        <taxon>Tracheophyta</taxon>
        <taxon>Spermatophyta</taxon>
        <taxon>Magnoliopsida</taxon>
        <taxon>eudicotyledons</taxon>
        <taxon>Gunneridae</taxon>
        <taxon>Pentapetalae</taxon>
        <taxon>rosids</taxon>
        <taxon>fabids</taxon>
        <taxon>Rosales</taxon>
        <taxon>Cannabaceae</taxon>
        <taxon>Trema</taxon>
    </lineage>
</organism>
<keyword evidence="3" id="KW-1185">Reference proteome</keyword>
<dbReference type="AlphaFoldDB" id="A0A2P5CSA0"/>
<accession>A0A2P5CSA0</accession>
<dbReference type="EMBL" id="JXTC01000332">
    <property type="protein sequence ID" value="PON63913.1"/>
    <property type="molecule type" value="Genomic_DNA"/>
</dbReference>
<gene>
    <name evidence="2" type="ORF">TorRG33x02_274680</name>
</gene>
<feature type="domain" description="RNase H type-1" evidence="1">
    <location>
        <begin position="42"/>
        <end position="91"/>
    </location>
</feature>
<comment type="caution">
    <text evidence="2">The sequence shown here is derived from an EMBL/GenBank/DDBJ whole genome shotgun (WGS) entry which is preliminary data.</text>
</comment>
<protein>
    <recommendedName>
        <fullName evidence="1">RNase H type-1 domain-containing protein</fullName>
    </recommendedName>
</protein>
<dbReference type="InterPro" id="IPR002156">
    <property type="entry name" value="RNaseH_domain"/>
</dbReference>
<dbReference type="GO" id="GO:0004523">
    <property type="term" value="F:RNA-DNA hybrid ribonuclease activity"/>
    <property type="evidence" value="ECO:0007669"/>
    <property type="project" value="InterPro"/>
</dbReference>
<sequence>MAGCMKLNIDAASVMLLEKVLTLLCPTTSLPPRLNLMLAQQVVLAVRARSFNALEGPILRDISSLLERLGNVSCRFIYRSCNSAAHSFARFVFLGNDLY</sequence>
<name>A0A2P5CSA0_TREOI</name>
<evidence type="ECO:0000313" key="2">
    <source>
        <dbReference type="EMBL" id="PON63913.1"/>
    </source>
</evidence>
<dbReference type="OrthoDB" id="1747175at2759"/>
<dbReference type="Proteomes" id="UP000237000">
    <property type="component" value="Unassembled WGS sequence"/>
</dbReference>
<evidence type="ECO:0000259" key="1">
    <source>
        <dbReference type="Pfam" id="PF13456"/>
    </source>
</evidence>
<evidence type="ECO:0000313" key="3">
    <source>
        <dbReference type="Proteomes" id="UP000237000"/>
    </source>
</evidence>
<reference evidence="3" key="1">
    <citation type="submission" date="2016-06" db="EMBL/GenBank/DDBJ databases">
        <title>Parallel loss of symbiosis genes in relatives of nitrogen-fixing non-legume Parasponia.</title>
        <authorList>
            <person name="Van Velzen R."/>
            <person name="Holmer R."/>
            <person name="Bu F."/>
            <person name="Rutten L."/>
            <person name="Van Zeijl A."/>
            <person name="Liu W."/>
            <person name="Santuari L."/>
            <person name="Cao Q."/>
            <person name="Sharma T."/>
            <person name="Shen D."/>
            <person name="Roswanjaya Y."/>
            <person name="Wardhani T."/>
            <person name="Kalhor M.S."/>
            <person name="Jansen J."/>
            <person name="Van den Hoogen J."/>
            <person name="Gungor B."/>
            <person name="Hartog M."/>
            <person name="Hontelez J."/>
            <person name="Verver J."/>
            <person name="Yang W.-C."/>
            <person name="Schijlen E."/>
            <person name="Repin R."/>
            <person name="Schilthuizen M."/>
            <person name="Schranz E."/>
            <person name="Heidstra R."/>
            <person name="Miyata K."/>
            <person name="Fedorova E."/>
            <person name="Kohlen W."/>
            <person name="Bisseling T."/>
            <person name="Smit S."/>
            <person name="Geurts R."/>
        </authorList>
    </citation>
    <scope>NUCLEOTIDE SEQUENCE [LARGE SCALE GENOMIC DNA]</scope>
    <source>
        <strain evidence="3">cv. RG33-2</strain>
    </source>
</reference>
<dbReference type="GO" id="GO:0003676">
    <property type="term" value="F:nucleic acid binding"/>
    <property type="evidence" value="ECO:0007669"/>
    <property type="project" value="InterPro"/>
</dbReference>
<dbReference type="InParanoid" id="A0A2P5CSA0"/>
<dbReference type="Pfam" id="PF13456">
    <property type="entry name" value="RVT_3"/>
    <property type="match status" value="1"/>
</dbReference>